<evidence type="ECO:0000313" key="7">
    <source>
        <dbReference type="EMBL" id="CCD24217.1"/>
    </source>
</evidence>
<dbReference type="EMBL" id="HE580269">
    <property type="protein sequence ID" value="CCD24217.1"/>
    <property type="molecule type" value="Genomic_DNA"/>
</dbReference>
<feature type="transmembrane region" description="Helical" evidence="6">
    <location>
        <begin position="91"/>
        <end position="111"/>
    </location>
</feature>
<evidence type="ECO:0000256" key="2">
    <source>
        <dbReference type="ARBA" id="ARBA00009190"/>
    </source>
</evidence>
<dbReference type="GO" id="GO:0015369">
    <property type="term" value="F:calcium:proton antiporter activity"/>
    <property type="evidence" value="ECO:0007669"/>
    <property type="project" value="EnsemblFungi"/>
</dbReference>
<dbReference type="InterPro" id="IPR049555">
    <property type="entry name" value="GDT1-like_CS"/>
</dbReference>
<feature type="transmembrane region" description="Helical" evidence="6">
    <location>
        <begin position="123"/>
        <end position="140"/>
    </location>
</feature>
<dbReference type="GO" id="GO:0010486">
    <property type="term" value="F:manganese:proton antiporter activity"/>
    <property type="evidence" value="ECO:0007669"/>
    <property type="project" value="EnsemblFungi"/>
</dbReference>
<dbReference type="GeneID" id="11496567"/>
<dbReference type="PANTHER" id="PTHR12608">
    <property type="entry name" value="TRANSMEMBRANE PROTEIN HTP-1 RELATED"/>
    <property type="match status" value="1"/>
</dbReference>
<dbReference type="PROSITE" id="PS01214">
    <property type="entry name" value="UPF0016"/>
    <property type="match status" value="1"/>
</dbReference>
<feature type="transmembrane region" description="Helical" evidence="6">
    <location>
        <begin position="239"/>
        <end position="260"/>
    </location>
</feature>
<dbReference type="Proteomes" id="UP000000689">
    <property type="component" value="Chromosome 3"/>
</dbReference>
<dbReference type="OMA" id="ILGHAIC"/>
<feature type="transmembrane region" description="Helical" evidence="6">
    <location>
        <begin position="201"/>
        <end position="219"/>
    </location>
</feature>
<dbReference type="KEGG" id="ndi:NDAI_0C05580"/>
<keyword evidence="4 6" id="KW-1133">Transmembrane helix</keyword>
<feature type="chain" id="PRO_5017497117" description="GDT1 family protein" evidence="6">
    <location>
        <begin position="22"/>
        <end position="300"/>
    </location>
</feature>
<evidence type="ECO:0000256" key="5">
    <source>
        <dbReference type="ARBA" id="ARBA00023136"/>
    </source>
</evidence>
<reference evidence="7 8" key="1">
    <citation type="journal article" date="2011" name="Proc. Natl. Acad. Sci. U.S.A.">
        <title>Evolutionary erosion of yeast sex chromosomes by mating-type switching accidents.</title>
        <authorList>
            <person name="Gordon J.L."/>
            <person name="Armisen D."/>
            <person name="Proux-Wera E."/>
            <person name="Oheigeartaigh S.S."/>
            <person name="Byrne K.P."/>
            <person name="Wolfe K.H."/>
        </authorList>
    </citation>
    <scope>NUCLEOTIDE SEQUENCE [LARGE SCALE GENOMIC DNA]</scope>
    <source>
        <strain evidence="8">ATCC 10597 / BCRC 20456 / CBS 421 / NBRC 0211 / NRRL Y-12639</strain>
    </source>
</reference>
<comment type="similarity">
    <text evidence="2 6">Belongs to the GDT1 family.</text>
</comment>
<evidence type="ECO:0000256" key="6">
    <source>
        <dbReference type="RuleBase" id="RU365102"/>
    </source>
</evidence>
<dbReference type="GO" id="GO:0030026">
    <property type="term" value="P:intracellular manganese ion homeostasis"/>
    <property type="evidence" value="ECO:0007669"/>
    <property type="project" value="EnsemblFungi"/>
</dbReference>
<evidence type="ECO:0000256" key="4">
    <source>
        <dbReference type="ARBA" id="ARBA00022989"/>
    </source>
</evidence>
<dbReference type="Pfam" id="PF01169">
    <property type="entry name" value="GDT1"/>
    <property type="match status" value="2"/>
</dbReference>
<dbReference type="GO" id="GO:0032468">
    <property type="term" value="P:Golgi calcium ion homeostasis"/>
    <property type="evidence" value="ECO:0007669"/>
    <property type="project" value="EnsemblFungi"/>
</dbReference>
<dbReference type="GO" id="GO:0032472">
    <property type="term" value="P:Golgi calcium ion transport"/>
    <property type="evidence" value="ECO:0007669"/>
    <property type="project" value="TreeGrafter"/>
</dbReference>
<keyword evidence="5 6" id="KW-0472">Membrane</keyword>
<proteinExistence type="inferred from homology"/>
<feature type="signal peptide" evidence="6">
    <location>
        <begin position="1"/>
        <end position="21"/>
    </location>
</feature>
<keyword evidence="3 6" id="KW-0812">Transmembrane</keyword>
<protein>
    <recommendedName>
        <fullName evidence="6">GDT1 family protein</fullName>
    </recommendedName>
</protein>
<dbReference type="HOGENOM" id="CLU_040186_0_0_1"/>
<dbReference type="AlphaFoldDB" id="G0W8V6"/>
<feature type="transmembrane region" description="Helical" evidence="6">
    <location>
        <begin position="272"/>
        <end position="290"/>
    </location>
</feature>
<dbReference type="GO" id="GO:0000329">
    <property type="term" value="C:fungal-type vacuole membrane"/>
    <property type="evidence" value="ECO:0007669"/>
    <property type="project" value="TreeGrafter"/>
</dbReference>
<accession>G0W8V6</accession>
<dbReference type="GO" id="GO:0005797">
    <property type="term" value="C:Golgi medial cisterna"/>
    <property type="evidence" value="ECO:0007669"/>
    <property type="project" value="EnsemblFungi"/>
</dbReference>
<comment type="subcellular location">
    <subcellularLocation>
        <location evidence="1 6">Membrane</location>
        <topology evidence="1 6">Multi-pass membrane protein</topology>
    </subcellularLocation>
</comment>
<name>G0W8V6_NAUDC</name>
<keyword evidence="6" id="KW-0732">Signal</keyword>
<evidence type="ECO:0000256" key="1">
    <source>
        <dbReference type="ARBA" id="ARBA00004141"/>
    </source>
</evidence>
<sequence length="300" mass="32696">MVSSIKKTLLLLSSLTVLGLAATTSTNTKKVNASPSSLVKTSHVSDDTPVENTSTSPYNSFIMAITMIGLSEIGDKTFLIAALMAMRNPRLLVFFAASSSLAIMTVLSGIAGHSFSYFISEKYTGFLAGILFLVFGYKLTKEGLEMSKDADVSEEMAEVEEEIAVQSMNETNNKIEKGPSLREKLRRKRGMAKYLKKCKDLASYILSPVFVQVFVMVFLGELGDRSQISIIALASNNNYWYAIAGAVLGHVVCSGVAVVGGRYLATKISMRTMTLVGALLFYTFGIIYLYQSYTYAEITA</sequence>
<dbReference type="RefSeq" id="XP_003669460.1">
    <property type="nucleotide sequence ID" value="XM_003669412.1"/>
</dbReference>
<dbReference type="STRING" id="1071378.G0W8V6"/>
<evidence type="ECO:0000256" key="3">
    <source>
        <dbReference type="ARBA" id="ARBA00022692"/>
    </source>
</evidence>
<evidence type="ECO:0000313" key="8">
    <source>
        <dbReference type="Proteomes" id="UP000000689"/>
    </source>
</evidence>
<feature type="transmembrane region" description="Helical" evidence="6">
    <location>
        <begin position="61"/>
        <end position="84"/>
    </location>
</feature>
<dbReference type="eggNOG" id="KOG2881">
    <property type="taxonomic scope" value="Eukaryota"/>
</dbReference>
<dbReference type="OrthoDB" id="442680at2759"/>
<keyword evidence="8" id="KW-1185">Reference proteome</keyword>
<dbReference type="InterPro" id="IPR001727">
    <property type="entry name" value="GDT1-like"/>
</dbReference>
<dbReference type="PANTHER" id="PTHR12608:SF1">
    <property type="entry name" value="TRANSMEMBRANE PROTEIN 165"/>
    <property type="match status" value="1"/>
</dbReference>
<gene>
    <name evidence="7" type="primary">NDAI0C05580</name>
    <name evidence="7" type="ordered locus">NDAI_0C05580</name>
</gene>
<organism evidence="7 8">
    <name type="scientific">Naumovozyma dairenensis (strain ATCC 10597 / BCRC 20456 / CBS 421 / NBRC 0211 / NRRL Y-12639)</name>
    <name type="common">Saccharomyces dairenensis</name>
    <dbReference type="NCBI Taxonomy" id="1071378"/>
    <lineage>
        <taxon>Eukaryota</taxon>
        <taxon>Fungi</taxon>
        <taxon>Dikarya</taxon>
        <taxon>Ascomycota</taxon>
        <taxon>Saccharomycotina</taxon>
        <taxon>Saccharomycetes</taxon>
        <taxon>Saccharomycetales</taxon>
        <taxon>Saccharomycetaceae</taxon>
        <taxon>Naumovozyma</taxon>
    </lineage>
</organism>
<dbReference type="GO" id="GO:0005801">
    <property type="term" value="C:cis-Golgi network"/>
    <property type="evidence" value="ECO:0007669"/>
    <property type="project" value="EnsemblFungi"/>
</dbReference>